<keyword evidence="2" id="KW-0285">Flavoprotein</keyword>
<dbReference type="Proteomes" id="UP000799537">
    <property type="component" value="Unassembled WGS sequence"/>
</dbReference>
<proteinExistence type="predicted"/>
<keyword evidence="5" id="KW-0503">Monooxygenase</keyword>
<dbReference type="SUPFAM" id="SSF51905">
    <property type="entry name" value="FAD/NAD(P)-binding domain"/>
    <property type="match status" value="1"/>
</dbReference>
<evidence type="ECO:0000256" key="5">
    <source>
        <dbReference type="ARBA" id="ARBA00023033"/>
    </source>
</evidence>
<dbReference type="GO" id="GO:0071949">
    <property type="term" value="F:FAD binding"/>
    <property type="evidence" value="ECO:0007669"/>
    <property type="project" value="InterPro"/>
</dbReference>
<name>A0A6A6BWC1_ZASCE</name>
<dbReference type="Pfam" id="PF01494">
    <property type="entry name" value="FAD_binding_3"/>
    <property type="match status" value="2"/>
</dbReference>
<comment type="cofactor">
    <cofactor evidence="1">
        <name>FAD</name>
        <dbReference type="ChEBI" id="CHEBI:57692"/>
    </cofactor>
</comment>
<reference evidence="7" key="1">
    <citation type="journal article" date="2020" name="Stud. Mycol.">
        <title>101 Dothideomycetes genomes: a test case for predicting lifestyles and emergence of pathogens.</title>
        <authorList>
            <person name="Haridas S."/>
            <person name="Albert R."/>
            <person name="Binder M."/>
            <person name="Bloem J."/>
            <person name="Labutti K."/>
            <person name="Salamov A."/>
            <person name="Andreopoulos B."/>
            <person name="Baker S."/>
            <person name="Barry K."/>
            <person name="Bills G."/>
            <person name="Bluhm B."/>
            <person name="Cannon C."/>
            <person name="Castanera R."/>
            <person name="Culley D."/>
            <person name="Daum C."/>
            <person name="Ezra D."/>
            <person name="Gonzalez J."/>
            <person name="Henrissat B."/>
            <person name="Kuo A."/>
            <person name="Liang C."/>
            <person name="Lipzen A."/>
            <person name="Lutzoni F."/>
            <person name="Magnuson J."/>
            <person name="Mondo S."/>
            <person name="Nolan M."/>
            <person name="Ohm R."/>
            <person name="Pangilinan J."/>
            <person name="Park H.-J."/>
            <person name="Ramirez L."/>
            <person name="Alfaro M."/>
            <person name="Sun H."/>
            <person name="Tritt A."/>
            <person name="Yoshinaga Y."/>
            <person name="Zwiers L.-H."/>
            <person name="Turgeon B."/>
            <person name="Goodwin S."/>
            <person name="Spatafora J."/>
            <person name="Crous P."/>
            <person name="Grigoriev I."/>
        </authorList>
    </citation>
    <scope>NUCLEOTIDE SEQUENCE</scope>
    <source>
        <strain evidence="7">ATCC 36951</strain>
    </source>
</reference>
<feature type="domain" description="FAD-binding" evidence="6">
    <location>
        <begin position="329"/>
        <end position="395"/>
    </location>
</feature>
<evidence type="ECO:0000256" key="4">
    <source>
        <dbReference type="ARBA" id="ARBA00023002"/>
    </source>
</evidence>
<accession>A0A6A6BWC1</accession>
<dbReference type="OrthoDB" id="47494at2759"/>
<evidence type="ECO:0000256" key="1">
    <source>
        <dbReference type="ARBA" id="ARBA00001974"/>
    </source>
</evidence>
<evidence type="ECO:0000256" key="2">
    <source>
        <dbReference type="ARBA" id="ARBA00022630"/>
    </source>
</evidence>
<dbReference type="RefSeq" id="XP_033659874.1">
    <property type="nucleotide sequence ID" value="XM_033819125.1"/>
</dbReference>
<dbReference type="PRINTS" id="PR00420">
    <property type="entry name" value="RNGMNOXGNASE"/>
</dbReference>
<organism evidence="7 8">
    <name type="scientific">Zasmidium cellare ATCC 36951</name>
    <dbReference type="NCBI Taxonomy" id="1080233"/>
    <lineage>
        <taxon>Eukaryota</taxon>
        <taxon>Fungi</taxon>
        <taxon>Dikarya</taxon>
        <taxon>Ascomycota</taxon>
        <taxon>Pezizomycotina</taxon>
        <taxon>Dothideomycetes</taxon>
        <taxon>Dothideomycetidae</taxon>
        <taxon>Mycosphaerellales</taxon>
        <taxon>Mycosphaerellaceae</taxon>
        <taxon>Zasmidium</taxon>
    </lineage>
</organism>
<dbReference type="PANTHER" id="PTHR47178:SF3">
    <property type="entry name" value="FAD-BINDING DOMAIN-CONTAINING PROTEIN"/>
    <property type="match status" value="1"/>
</dbReference>
<feature type="domain" description="FAD-binding" evidence="6">
    <location>
        <begin position="32"/>
        <end position="195"/>
    </location>
</feature>
<keyword evidence="3" id="KW-0274">FAD</keyword>
<dbReference type="InterPro" id="IPR002938">
    <property type="entry name" value="FAD-bd"/>
</dbReference>
<dbReference type="GO" id="GO:0004497">
    <property type="term" value="F:monooxygenase activity"/>
    <property type="evidence" value="ECO:0007669"/>
    <property type="project" value="UniProtKB-KW"/>
</dbReference>
<evidence type="ECO:0000313" key="8">
    <source>
        <dbReference type="Proteomes" id="UP000799537"/>
    </source>
</evidence>
<keyword evidence="8" id="KW-1185">Reference proteome</keyword>
<keyword evidence="4" id="KW-0560">Oxidoreductase</keyword>
<dbReference type="AlphaFoldDB" id="A0A6A6BWC1"/>
<evidence type="ECO:0000256" key="3">
    <source>
        <dbReference type="ARBA" id="ARBA00022827"/>
    </source>
</evidence>
<dbReference type="EMBL" id="ML993644">
    <property type="protein sequence ID" value="KAF2158985.1"/>
    <property type="molecule type" value="Genomic_DNA"/>
</dbReference>
<sequence>MDSMDESSTSVPPKPFAPAVEATVDVGDPNKIIIIGAGPTGLALAQGLKKASIPYVVYERNENENIKRNWSMGVHWAIPCLKELLPEEVFATIERTQVDPHRSTSDTDRLTLLNGATGELIKSVDSSKFYRLRRDKFRKMLLTGLEIRWGKTLDQITYSDDGLAATTHFADGTRDTGSIIVGTDGPHSRVRTLLVGEEKAKVEPTDFATTMCFTKHTREHALFLRAPPHHPLYQTAAHPMGMFSWLSLHDGEDPDHPEDWTFYHYVSFKEPRDYENKMTNAELVARQKELAKHFVDPWKSVFEWMPDDHPVWYGKLRHWDPRDPGHQWDNQAGRVTIAGDAAHPMTFQRGQGLNHALKDSLELCKAVQKYWNDGAVSVQDRKEALDAYEEEMIQRGGEEVRLSEGNSKTMHNFEKVMESATVKAGMHLTRQGIAS</sequence>
<dbReference type="Gene3D" id="3.50.50.60">
    <property type="entry name" value="FAD/NAD(P)-binding domain"/>
    <property type="match status" value="1"/>
</dbReference>
<dbReference type="PANTHER" id="PTHR47178">
    <property type="entry name" value="MONOOXYGENASE, FAD-BINDING"/>
    <property type="match status" value="1"/>
</dbReference>
<dbReference type="GeneID" id="54572397"/>
<evidence type="ECO:0000259" key="6">
    <source>
        <dbReference type="Pfam" id="PF01494"/>
    </source>
</evidence>
<gene>
    <name evidence="7" type="ORF">M409DRAFT_71333</name>
</gene>
<evidence type="ECO:0000313" key="7">
    <source>
        <dbReference type="EMBL" id="KAF2158985.1"/>
    </source>
</evidence>
<protein>
    <recommendedName>
        <fullName evidence="6">FAD-binding domain-containing protein</fullName>
    </recommendedName>
</protein>
<dbReference type="InterPro" id="IPR036188">
    <property type="entry name" value="FAD/NAD-bd_sf"/>
</dbReference>